<feature type="chain" id="PRO_5015781197" description="alpha-L-fucosidase" evidence="8">
    <location>
        <begin position="25"/>
        <end position="435"/>
    </location>
</feature>
<dbReference type="Gene3D" id="3.20.20.80">
    <property type="entry name" value="Glycosidases"/>
    <property type="match status" value="1"/>
</dbReference>
<name>A0A2T7BJD3_9BACT</name>
<evidence type="ECO:0000256" key="5">
    <source>
        <dbReference type="ARBA" id="ARBA00022801"/>
    </source>
</evidence>
<feature type="domain" description="Glycoside hydrolase family 29 N-terminal" evidence="9">
    <location>
        <begin position="36"/>
        <end position="345"/>
    </location>
</feature>
<keyword evidence="5" id="KW-0378">Hydrolase</keyword>
<dbReference type="EMBL" id="QCYK01000002">
    <property type="protein sequence ID" value="PUZ26362.1"/>
    <property type="molecule type" value="Genomic_DNA"/>
</dbReference>
<keyword evidence="6" id="KW-0326">Glycosidase</keyword>
<evidence type="ECO:0000256" key="7">
    <source>
        <dbReference type="PIRSR" id="PIRSR001092-1"/>
    </source>
</evidence>
<dbReference type="Pfam" id="PF01120">
    <property type="entry name" value="Alpha_L_fucos"/>
    <property type="match status" value="1"/>
</dbReference>
<dbReference type="PANTHER" id="PTHR10030">
    <property type="entry name" value="ALPHA-L-FUCOSIDASE"/>
    <property type="match status" value="1"/>
</dbReference>
<dbReference type="PRINTS" id="PR00741">
    <property type="entry name" value="GLHYDRLASE29"/>
</dbReference>
<dbReference type="EC" id="3.2.1.51" evidence="3"/>
<dbReference type="GO" id="GO:0016139">
    <property type="term" value="P:glycoside catabolic process"/>
    <property type="evidence" value="ECO:0007669"/>
    <property type="project" value="TreeGrafter"/>
</dbReference>
<evidence type="ECO:0000256" key="2">
    <source>
        <dbReference type="ARBA" id="ARBA00007951"/>
    </source>
</evidence>
<feature type="site" description="May be important for catalysis" evidence="7">
    <location>
        <position position="278"/>
    </location>
</feature>
<dbReference type="Proteomes" id="UP000244450">
    <property type="component" value="Unassembled WGS sequence"/>
</dbReference>
<keyword evidence="11" id="KW-1185">Reference proteome</keyword>
<dbReference type="SUPFAM" id="SSF51445">
    <property type="entry name" value="(Trans)glycosidases"/>
    <property type="match status" value="1"/>
</dbReference>
<comment type="caution">
    <text evidence="10">The sequence shown here is derived from an EMBL/GenBank/DDBJ whole genome shotgun (WGS) entry which is preliminary data.</text>
</comment>
<evidence type="ECO:0000313" key="10">
    <source>
        <dbReference type="EMBL" id="PUZ26362.1"/>
    </source>
</evidence>
<evidence type="ECO:0000256" key="4">
    <source>
        <dbReference type="ARBA" id="ARBA00022729"/>
    </source>
</evidence>
<dbReference type="GO" id="GO:0004560">
    <property type="term" value="F:alpha-L-fucosidase activity"/>
    <property type="evidence" value="ECO:0007669"/>
    <property type="project" value="InterPro"/>
</dbReference>
<dbReference type="GO" id="GO:0005764">
    <property type="term" value="C:lysosome"/>
    <property type="evidence" value="ECO:0007669"/>
    <property type="project" value="TreeGrafter"/>
</dbReference>
<reference evidence="10 11" key="1">
    <citation type="submission" date="2018-04" db="EMBL/GenBank/DDBJ databases">
        <title>Chitinophaga fuyangensis sp. nov., isolated from soil in a chemical factory.</title>
        <authorList>
            <person name="Chen K."/>
        </authorList>
    </citation>
    <scope>NUCLEOTIDE SEQUENCE [LARGE SCALE GENOMIC DNA]</scope>
    <source>
        <strain evidence="10 11">LY-1</strain>
    </source>
</reference>
<accession>A0A2T7BJD3</accession>
<dbReference type="OrthoDB" id="107551at2"/>
<evidence type="ECO:0000313" key="11">
    <source>
        <dbReference type="Proteomes" id="UP000244450"/>
    </source>
</evidence>
<dbReference type="GO" id="GO:0006004">
    <property type="term" value="P:fucose metabolic process"/>
    <property type="evidence" value="ECO:0007669"/>
    <property type="project" value="InterPro"/>
</dbReference>
<sequence>MKTSHRFLPVLLLLALLQTGSLRAQQAAVPQARLTARDNFSDMRFGLFIHWGVYSLLGDGEWVMHNKRIPYTDYSRLPDAFYPHNFDAKTWVKMAKDAGMKYITITSRHHDGFSMFNTKASEYNIMNTPYKKDPLAELAKECKAQGIKLFFYYSLLDWGRADYGYGSPIVNGKPTKGDWDHYIAFMKAQLTELLTNYPDIAGIWFDGEWEREDVDWRFNEIYALIHKLKPDALIGNNHHHAARDGEDFQMFERDLPGENKAGFSGGATISQALPLETCETMNGSWGFTITDHHYKTVRQVIQLLVSAAGRNANLLLNVGPMADGVIQPEFADTLRAAGKWMKQYGGAIYGTRAGFLAPQSWGVTTQRAGHQYVHILQTPGTNPLFLPNIPGHLRKATIYGSEVTVKYTLVDKGVLLYLDGLGDVAYDNIIDLSFE</sequence>
<evidence type="ECO:0000256" key="8">
    <source>
        <dbReference type="SAM" id="SignalP"/>
    </source>
</evidence>
<dbReference type="PANTHER" id="PTHR10030:SF37">
    <property type="entry name" value="ALPHA-L-FUCOSIDASE-RELATED"/>
    <property type="match status" value="1"/>
</dbReference>
<organism evidence="10 11">
    <name type="scientific">Chitinophaga parva</name>
    <dbReference type="NCBI Taxonomy" id="2169414"/>
    <lineage>
        <taxon>Bacteria</taxon>
        <taxon>Pseudomonadati</taxon>
        <taxon>Bacteroidota</taxon>
        <taxon>Chitinophagia</taxon>
        <taxon>Chitinophagales</taxon>
        <taxon>Chitinophagaceae</taxon>
        <taxon>Chitinophaga</taxon>
    </lineage>
</organism>
<protein>
    <recommendedName>
        <fullName evidence="3">alpha-L-fucosidase</fullName>
        <ecNumber evidence="3">3.2.1.51</ecNumber>
    </recommendedName>
</protein>
<comment type="similarity">
    <text evidence="2">Belongs to the glycosyl hydrolase 29 family.</text>
</comment>
<keyword evidence="4 8" id="KW-0732">Signal</keyword>
<dbReference type="AlphaFoldDB" id="A0A2T7BJD3"/>
<evidence type="ECO:0000256" key="3">
    <source>
        <dbReference type="ARBA" id="ARBA00012662"/>
    </source>
</evidence>
<comment type="function">
    <text evidence="1">Alpha-L-fucosidase is responsible for hydrolyzing the alpha-1,6-linked fucose joined to the reducing-end N-acetylglucosamine of the carbohydrate moieties of glycoproteins.</text>
</comment>
<evidence type="ECO:0000259" key="9">
    <source>
        <dbReference type="Pfam" id="PF01120"/>
    </source>
</evidence>
<dbReference type="InterPro" id="IPR000933">
    <property type="entry name" value="Glyco_hydro_29"/>
</dbReference>
<evidence type="ECO:0000256" key="6">
    <source>
        <dbReference type="ARBA" id="ARBA00023295"/>
    </source>
</evidence>
<gene>
    <name evidence="10" type="ORF">DCC81_10265</name>
</gene>
<feature type="signal peptide" evidence="8">
    <location>
        <begin position="1"/>
        <end position="24"/>
    </location>
</feature>
<dbReference type="InterPro" id="IPR016286">
    <property type="entry name" value="FUC_metazoa-typ"/>
</dbReference>
<proteinExistence type="inferred from homology"/>
<dbReference type="SMART" id="SM00812">
    <property type="entry name" value="Alpha_L_fucos"/>
    <property type="match status" value="1"/>
</dbReference>
<dbReference type="InterPro" id="IPR017853">
    <property type="entry name" value="GH"/>
</dbReference>
<dbReference type="PIRSF" id="PIRSF001092">
    <property type="entry name" value="Alpha-L-fucosidase"/>
    <property type="match status" value="1"/>
</dbReference>
<dbReference type="InterPro" id="IPR057739">
    <property type="entry name" value="Glyco_hydro_29_N"/>
</dbReference>
<evidence type="ECO:0000256" key="1">
    <source>
        <dbReference type="ARBA" id="ARBA00004071"/>
    </source>
</evidence>